<evidence type="ECO:0008006" key="3">
    <source>
        <dbReference type="Google" id="ProtNLM"/>
    </source>
</evidence>
<protein>
    <recommendedName>
        <fullName evidence="3">Glycosyltransferase</fullName>
    </recommendedName>
</protein>
<name>A0ABP9A3M7_9PSEU</name>
<gene>
    <name evidence="1" type="ORF">GCM10023200_01430</name>
</gene>
<reference evidence="2" key="1">
    <citation type="journal article" date="2019" name="Int. J. Syst. Evol. Microbiol.">
        <title>The Global Catalogue of Microorganisms (GCM) 10K type strain sequencing project: providing services to taxonomists for standard genome sequencing and annotation.</title>
        <authorList>
            <consortium name="The Broad Institute Genomics Platform"/>
            <consortium name="The Broad Institute Genome Sequencing Center for Infectious Disease"/>
            <person name="Wu L."/>
            <person name="Ma J."/>
        </authorList>
    </citation>
    <scope>NUCLEOTIDE SEQUENCE [LARGE SCALE GENOMIC DNA]</scope>
    <source>
        <strain evidence="2">JCM 17979</strain>
    </source>
</reference>
<organism evidence="1 2">
    <name type="scientific">Actinomycetospora chlora</name>
    <dbReference type="NCBI Taxonomy" id="663608"/>
    <lineage>
        <taxon>Bacteria</taxon>
        <taxon>Bacillati</taxon>
        <taxon>Actinomycetota</taxon>
        <taxon>Actinomycetes</taxon>
        <taxon>Pseudonocardiales</taxon>
        <taxon>Pseudonocardiaceae</taxon>
        <taxon>Actinomycetospora</taxon>
    </lineage>
</organism>
<evidence type="ECO:0000313" key="1">
    <source>
        <dbReference type="EMBL" id="GAA4772784.1"/>
    </source>
</evidence>
<comment type="caution">
    <text evidence="1">The sequence shown here is derived from an EMBL/GenBank/DDBJ whole genome shotgun (WGS) entry which is preliminary data.</text>
</comment>
<dbReference type="Gene3D" id="3.40.50.2000">
    <property type="entry name" value="Glycogen Phosphorylase B"/>
    <property type="match status" value="1"/>
</dbReference>
<sequence>MYHSRATAIVELESLGHRLNYVRLLAEHFAPPERLLLVSPSVAGSPEFEQHLGHLEADVVVLAADDRATALPDALAVATARGAGHLVVPEADKAVLPVLRALLRGALRWARPRRPRVTLLLMRTALPGGPEAATLGMALKPALVAVLRALPGVRVLFLTDAFGVVTRRRGFPGVRPVRDPVTAPDPAPTGRAAGPRARVGVLGVIGARKNVPVLVAAAARRPDVDVVLAGRCEPEVRAFLATDPDAARLRAQGRLDVDDRLLDDAEFDAALRSVDAVAVLHDNDAPSGIVAEAAARGVPVLGPDRGWVATVLAATGGGVPARVDDPGAVAAALDRLVAERTRYVAAACSSAASLGVADFVSGLVGGPGDQE</sequence>
<dbReference type="SUPFAM" id="SSF53756">
    <property type="entry name" value="UDP-Glycosyltransferase/glycogen phosphorylase"/>
    <property type="match status" value="1"/>
</dbReference>
<proteinExistence type="predicted"/>
<dbReference type="Proteomes" id="UP001500928">
    <property type="component" value="Unassembled WGS sequence"/>
</dbReference>
<dbReference type="EMBL" id="BAABHO010000001">
    <property type="protein sequence ID" value="GAA4772784.1"/>
    <property type="molecule type" value="Genomic_DNA"/>
</dbReference>
<evidence type="ECO:0000313" key="2">
    <source>
        <dbReference type="Proteomes" id="UP001500928"/>
    </source>
</evidence>
<keyword evidence="2" id="KW-1185">Reference proteome</keyword>
<accession>A0ABP9A3M7</accession>